<keyword evidence="11" id="KW-0464">Manganese</keyword>
<evidence type="ECO:0000256" key="7">
    <source>
        <dbReference type="ARBA" id="ARBA00022723"/>
    </source>
</evidence>
<dbReference type="GO" id="GO:0006099">
    <property type="term" value="P:tricarboxylic acid cycle"/>
    <property type="evidence" value="ECO:0007669"/>
    <property type="project" value="UniProtKB-KW"/>
</dbReference>
<evidence type="ECO:0000256" key="4">
    <source>
        <dbReference type="ARBA" id="ARBA00011738"/>
    </source>
</evidence>
<comment type="caution">
    <text evidence="13">The sequence shown here is derived from an EMBL/GenBank/DDBJ whole genome shotgun (WGS) entry which is preliminary data.</text>
</comment>
<dbReference type="Gene3D" id="3.40.718.10">
    <property type="entry name" value="Isopropylmalate Dehydrogenase"/>
    <property type="match status" value="1"/>
</dbReference>
<accession>A0A0F9RM15</accession>
<evidence type="ECO:0000313" key="13">
    <source>
        <dbReference type="EMBL" id="KKN18293.1"/>
    </source>
</evidence>
<protein>
    <recommendedName>
        <fullName evidence="5">isocitrate dehydrogenase (NADP(+))</fullName>
        <ecNumber evidence="5">1.1.1.42</ecNumber>
    </recommendedName>
</protein>
<sequence length="414" mass="46171">MVKFKLYSPPKEGKEIKLKDKKLIVPDNPIIPFITGDGIGPDIMKVAKTVIDSAVEKAYSGQKKIAWYEIYAGGLAQEKFNELIPEDTFEAIKHYHVALKGPLATPVGKGHRSLNVTLRIVLDLYACVRPIRYFQGAPSPVKHPEKMDMVIFRENTEDVYSGIEWKQGSKEVKQVIDYLNSNMGTKIKADSGIGIKNISVEGTKRLVRKALDYAISQNRRSVTFVHKGNIMKFTEGAFRNWGYEVAKEEYGDYTITEEELFEKYSGTQPKDKIIIKDRIADAMFQLVLTRPEEYDILAMPNLNGDYFSDACVAQVGGLGLAPSSNISDDIFIFEASHGTAPKYANQNKVNPGSLILTGGMMLNTIGFKEAEDLILKGIGKTIAQKTVTYDLERQMEGAAKLSTSEFGEKIIENM</sequence>
<dbReference type="Pfam" id="PF00180">
    <property type="entry name" value="Iso_dh"/>
    <property type="match status" value="1"/>
</dbReference>
<evidence type="ECO:0000256" key="6">
    <source>
        <dbReference type="ARBA" id="ARBA00022532"/>
    </source>
</evidence>
<dbReference type="GO" id="GO:0046872">
    <property type="term" value="F:metal ion binding"/>
    <property type="evidence" value="ECO:0007669"/>
    <property type="project" value="UniProtKB-KW"/>
</dbReference>
<comment type="cofactor">
    <cofactor evidence="2">
        <name>Mg(2+)</name>
        <dbReference type="ChEBI" id="CHEBI:18420"/>
    </cofactor>
</comment>
<comment type="similarity">
    <text evidence="3">Belongs to the isocitrate and isopropylmalate dehydrogenases family.</text>
</comment>
<evidence type="ECO:0000256" key="5">
    <source>
        <dbReference type="ARBA" id="ARBA00013013"/>
    </source>
</evidence>
<keyword evidence="9" id="KW-0521">NADP</keyword>
<proteinExistence type="inferred from homology"/>
<organism evidence="13">
    <name type="scientific">marine sediment metagenome</name>
    <dbReference type="NCBI Taxonomy" id="412755"/>
    <lineage>
        <taxon>unclassified sequences</taxon>
        <taxon>metagenomes</taxon>
        <taxon>ecological metagenomes</taxon>
    </lineage>
</organism>
<evidence type="ECO:0000256" key="10">
    <source>
        <dbReference type="ARBA" id="ARBA00023002"/>
    </source>
</evidence>
<dbReference type="EMBL" id="LAZR01003441">
    <property type="protein sequence ID" value="KKN18293.1"/>
    <property type="molecule type" value="Genomic_DNA"/>
</dbReference>
<reference evidence="13" key="1">
    <citation type="journal article" date="2015" name="Nature">
        <title>Complex archaea that bridge the gap between prokaryotes and eukaryotes.</title>
        <authorList>
            <person name="Spang A."/>
            <person name="Saw J.H."/>
            <person name="Jorgensen S.L."/>
            <person name="Zaremba-Niedzwiedzka K."/>
            <person name="Martijn J."/>
            <person name="Lind A.E."/>
            <person name="van Eijk R."/>
            <person name="Schleper C."/>
            <person name="Guy L."/>
            <person name="Ettema T.J."/>
        </authorList>
    </citation>
    <scope>NUCLEOTIDE SEQUENCE</scope>
</reference>
<dbReference type="InterPro" id="IPR024084">
    <property type="entry name" value="IsoPropMal-DH-like_dom"/>
</dbReference>
<dbReference type="NCBIfam" id="NF005425">
    <property type="entry name" value="PRK07006.1"/>
    <property type="match status" value="1"/>
</dbReference>
<keyword evidence="7" id="KW-0479">Metal-binding</keyword>
<keyword evidence="10" id="KW-0560">Oxidoreductase</keyword>
<feature type="domain" description="Isopropylmalate dehydrogenase-like" evidence="12">
    <location>
        <begin position="30"/>
        <end position="410"/>
    </location>
</feature>
<evidence type="ECO:0000256" key="2">
    <source>
        <dbReference type="ARBA" id="ARBA00001946"/>
    </source>
</evidence>
<evidence type="ECO:0000256" key="3">
    <source>
        <dbReference type="ARBA" id="ARBA00007769"/>
    </source>
</evidence>
<keyword evidence="6" id="KW-0816">Tricarboxylic acid cycle</keyword>
<evidence type="ECO:0000256" key="11">
    <source>
        <dbReference type="ARBA" id="ARBA00023211"/>
    </source>
</evidence>
<evidence type="ECO:0000256" key="1">
    <source>
        <dbReference type="ARBA" id="ARBA00001936"/>
    </source>
</evidence>
<name>A0A0F9RM15_9ZZZZ</name>
<comment type="cofactor">
    <cofactor evidence="1">
        <name>Mn(2+)</name>
        <dbReference type="ChEBI" id="CHEBI:29035"/>
    </cofactor>
</comment>
<dbReference type="SUPFAM" id="SSF53659">
    <property type="entry name" value="Isocitrate/Isopropylmalate dehydrogenase-like"/>
    <property type="match status" value="1"/>
</dbReference>
<dbReference type="PANTHER" id="PTHR43504">
    <property type="entry name" value="ISOCITRATE DEHYDROGENASE [NADP]"/>
    <property type="match status" value="1"/>
</dbReference>
<evidence type="ECO:0000256" key="8">
    <source>
        <dbReference type="ARBA" id="ARBA00022842"/>
    </source>
</evidence>
<gene>
    <name evidence="13" type="ORF">LCGC14_0957150</name>
</gene>
<evidence type="ECO:0000256" key="9">
    <source>
        <dbReference type="ARBA" id="ARBA00022857"/>
    </source>
</evidence>
<dbReference type="NCBIfam" id="TIGR00183">
    <property type="entry name" value="prok_nadp_idh"/>
    <property type="match status" value="1"/>
</dbReference>
<evidence type="ECO:0000259" key="12">
    <source>
        <dbReference type="SMART" id="SM01329"/>
    </source>
</evidence>
<dbReference type="AlphaFoldDB" id="A0A0F9RM15"/>
<keyword evidence="8" id="KW-0460">Magnesium</keyword>
<dbReference type="InterPro" id="IPR004439">
    <property type="entry name" value="Isocitrate_DH_NADP_dimer_prok"/>
</dbReference>
<dbReference type="PANTHER" id="PTHR43504:SF1">
    <property type="entry name" value="ISOCITRATE DEHYDROGENASE [NADP]"/>
    <property type="match status" value="1"/>
</dbReference>
<dbReference type="GO" id="GO:0004450">
    <property type="term" value="F:isocitrate dehydrogenase (NADP+) activity"/>
    <property type="evidence" value="ECO:0007669"/>
    <property type="project" value="UniProtKB-EC"/>
</dbReference>
<comment type="subunit">
    <text evidence="4">Homodimer.</text>
</comment>
<dbReference type="SMART" id="SM01329">
    <property type="entry name" value="Iso_dh"/>
    <property type="match status" value="1"/>
</dbReference>
<dbReference type="EC" id="1.1.1.42" evidence="5"/>
<dbReference type="NCBIfam" id="NF005036">
    <property type="entry name" value="PRK06451.1"/>
    <property type="match status" value="1"/>
</dbReference>